<feature type="transmembrane region" description="Helical" evidence="10">
    <location>
        <begin position="144"/>
        <end position="164"/>
    </location>
</feature>
<dbReference type="OrthoDB" id="6117944at2759"/>
<evidence type="ECO:0000259" key="11">
    <source>
        <dbReference type="PROSITE" id="PS50262"/>
    </source>
</evidence>
<feature type="transmembrane region" description="Helical" evidence="10">
    <location>
        <begin position="391"/>
        <end position="410"/>
    </location>
</feature>
<dbReference type="GO" id="GO:0007218">
    <property type="term" value="P:neuropeptide signaling pathway"/>
    <property type="evidence" value="ECO:0007669"/>
    <property type="project" value="TreeGrafter"/>
</dbReference>
<organism evidence="12 13">
    <name type="scientific">Phrynocephalus forsythii</name>
    <dbReference type="NCBI Taxonomy" id="171643"/>
    <lineage>
        <taxon>Eukaryota</taxon>
        <taxon>Metazoa</taxon>
        <taxon>Chordata</taxon>
        <taxon>Craniata</taxon>
        <taxon>Vertebrata</taxon>
        <taxon>Euteleostomi</taxon>
        <taxon>Lepidosauria</taxon>
        <taxon>Squamata</taxon>
        <taxon>Bifurcata</taxon>
        <taxon>Unidentata</taxon>
        <taxon>Episquamata</taxon>
        <taxon>Toxicofera</taxon>
        <taxon>Iguania</taxon>
        <taxon>Acrodonta</taxon>
        <taxon>Agamidae</taxon>
        <taxon>Agaminae</taxon>
        <taxon>Phrynocephalus</taxon>
    </lineage>
</organism>
<name>A0A9Q0XKK2_9SAUR</name>
<dbReference type="EMBL" id="JAPFRF010000011">
    <property type="protein sequence ID" value="KAJ7317704.1"/>
    <property type="molecule type" value="Genomic_DNA"/>
</dbReference>
<evidence type="ECO:0000256" key="8">
    <source>
        <dbReference type="ARBA" id="ARBA00023224"/>
    </source>
</evidence>
<keyword evidence="8" id="KW-0807">Transducer</keyword>
<dbReference type="Proteomes" id="UP001142489">
    <property type="component" value="Unassembled WGS sequence"/>
</dbReference>
<dbReference type="Gene3D" id="1.20.1070.10">
    <property type="entry name" value="Rhodopsin 7-helix transmembrane proteins"/>
    <property type="match status" value="1"/>
</dbReference>
<keyword evidence="5" id="KW-0297">G-protein coupled receptor</keyword>
<keyword evidence="13" id="KW-1185">Reference proteome</keyword>
<evidence type="ECO:0000313" key="13">
    <source>
        <dbReference type="Proteomes" id="UP001142489"/>
    </source>
</evidence>
<feature type="transmembrane region" description="Helical" evidence="10">
    <location>
        <begin position="185"/>
        <end position="209"/>
    </location>
</feature>
<dbReference type="PROSITE" id="PS50262">
    <property type="entry name" value="G_PROTEIN_RECEP_F1_2"/>
    <property type="match status" value="1"/>
</dbReference>
<evidence type="ECO:0000256" key="5">
    <source>
        <dbReference type="ARBA" id="ARBA00023040"/>
    </source>
</evidence>
<evidence type="ECO:0000256" key="10">
    <source>
        <dbReference type="SAM" id="Phobius"/>
    </source>
</evidence>
<dbReference type="InterPro" id="IPR017452">
    <property type="entry name" value="GPCR_Rhodpsn_7TM"/>
</dbReference>
<evidence type="ECO:0000313" key="12">
    <source>
        <dbReference type="EMBL" id="KAJ7317704.1"/>
    </source>
</evidence>
<keyword evidence="6 10" id="KW-0472">Membrane</keyword>
<dbReference type="AlphaFoldDB" id="A0A9Q0XKK2"/>
<keyword evidence="7" id="KW-0675">Receptor</keyword>
<feature type="transmembrane region" description="Helical" evidence="10">
    <location>
        <begin position="229"/>
        <end position="249"/>
    </location>
</feature>
<protein>
    <recommendedName>
        <fullName evidence="11">G-protein coupled receptors family 1 profile domain-containing protein</fullName>
    </recommendedName>
</protein>
<dbReference type="SUPFAM" id="SSF81321">
    <property type="entry name" value="Family A G protein-coupled receptor-like"/>
    <property type="match status" value="1"/>
</dbReference>
<evidence type="ECO:0000256" key="4">
    <source>
        <dbReference type="ARBA" id="ARBA00022989"/>
    </source>
</evidence>
<evidence type="ECO:0000256" key="1">
    <source>
        <dbReference type="ARBA" id="ARBA00004651"/>
    </source>
</evidence>
<feature type="region of interest" description="Disordered" evidence="9">
    <location>
        <begin position="281"/>
        <end position="348"/>
    </location>
</feature>
<dbReference type="GO" id="GO:0001604">
    <property type="term" value="F:urotensin II receptor activity"/>
    <property type="evidence" value="ECO:0007669"/>
    <property type="project" value="TreeGrafter"/>
</dbReference>
<gene>
    <name evidence="12" type="ORF">JRQ81_003866</name>
</gene>
<sequence>MGGSGKPKKAHCGGCPGKVSKTGLQDGPLRDCIHIPGRQLILKPALPLKMEHLADNFSCYDPSIVGYRYLSVSWGIVVTITGTVGNILTLLAYAADPKLQTRFNLLIINLTLADILYCTFLQPFSVDSYLHLQWRVGADFCRVFGMLLFVSNSVSILTLCLIAISRYLLIANTALFDRIFSRLGVLLISLATWVVGVASFAPLWTVYVLVPKVCTCSFHRIHGRPYTTILMALYFVVGLSCVGVFYFLIHRKVKSAARALDQYKLKKASLKGVHVAGTSSATPGHYQELDSGVDSAGPSQHSCEALPSNSTSKTLVAPASDSNENTPPMSQPAVPPKKTTPKTTPKDSHSEFRRVTRMCFVVFMFFVICYIPFMLVNIFDAKNRAPTVLHMIAANLTWLNSCINPVLYAAMNRQFREAYKGVIYQSAHKFNRCR</sequence>
<dbReference type="GO" id="GO:0005886">
    <property type="term" value="C:plasma membrane"/>
    <property type="evidence" value="ECO:0007669"/>
    <property type="project" value="UniProtKB-SubCell"/>
</dbReference>
<feature type="transmembrane region" description="Helical" evidence="10">
    <location>
        <begin position="105"/>
        <end position="124"/>
    </location>
</feature>
<dbReference type="SMART" id="SM01381">
    <property type="entry name" value="7TM_GPCR_Srsx"/>
    <property type="match status" value="1"/>
</dbReference>
<keyword evidence="3 10" id="KW-0812">Transmembrane</keyword>
<evidence type="ECO:0000256" key="6">
    <source>
        <dbReference type="ARBA" id="ARBA00023136"/>
    </source>
</evidence>
<evidence type="ECO:0000256" key="3">
    <source>
        <dbReference type="ARBA" id="ARBA00022692"/>
    </source>
</evidence>
<dbReference type="Pfam" id="PF00001">
    <property type="entry name" value="7tm_1"/>
    <property type="match status" value="1"/>
</dbReference>
<dbReference type="InterPro" id="IPR000276">
    <property type="entry name" value="GPCR_Rhodpsn"/>
</dbReference>
<feature type="transmembrane region" description="Helical" evidence="10">
    <location>
        <begin position="72"/>
        <end position="93"/>
    </location>
</feature>
<accession>A0A9Q0XKK2</accession>
<comment type="subcellular location">
    <subcellularLocation>
        <location evidence="1">Cell membrane</location>
        <topology evidence="1">Multi-pass membrane protein</topology>
    </subcellularLocation>
</comment>
<dbReference type="PANTHER" id="PTHR24230:SF59">
    <property type="entry name" value="G-PROTEIN COUPLED RECEPTOR 84"/>
    <property type="match status" value="1"/>
</dbReference>
<evidence type="ECO:0000256" key="7">
    <source>
        <dbReference type="ARBA" id="ARBA00023170"/>
    </source>
</evidence>
<feature type="compositionally biased region" description="Polar residues" evidence="9">
    <location>
        <begin position="297"/>
        <end position="328"/>
    </location>
</feature>
<comment type="caution">
    <text evidence="12">The sequence shown here is derived from an EMBL/GenBank/DDBJ whole genome shotgun (WGS) entry which is preliminary data.</text>
</comment>
<proteinExistence type="predicted"/>
<keyword evidence="2" id="KW-1003">Cell membrane</keyword>
<dbReference type="PRINTS" id="PR00237">
    <property type="entry name" value="GPCRRHODOPSN"/>
</dbReference>
<feature type="domain" description="G-protein coupled receptors family 1 profile" evidence="11">
    <location>
        <begin position="85"/>
        <end position="408"/>
    </location>
</feature>
<reference evidence="12" key="1">
    <citation type="journal article" date="2023" name="DNA Res.">
        <title>Chromosome-level genome assembly of Phrynocephalus forsythii using third-generation DNA sequencing and Hi-C analysis.</title>
        <authorList>
            <person name="Qi Y."/>
            <person name="Zhao W."/>
            <person name="Zhao Y."/>
            <person name="Niu C."/>
            <person name="Cao S."/>
            <person name="Zhang Y."/>
        </authorList>
    </citation>
    <scope>NUCLEOTIDE SEQUENCE</scope>
    <source>
        <tissue evidence="12">Muscle</tissue>
    </source>
</reference>
<dbReference type="PANTHER" id="PTHR24230">
    <property type="entry name" value="G-PROTEIN COUPLED RECEPTOR"/>
    <property type="match status" value="1"/>
</dbReference>
<feature type="transmembrane region" description="Helical" evidence="10">
    <location>
        <begin position="358"/>
        <end position="379"/>
    </location>
</feature>
<dbReference type="CDD" id="cd15210">
    <property type="entry name" value="7tmA_GPR84-like"/>
    <property type="match status" value="1"/>
</dbReference>
<evidence type="ECO:0000256" key="9">
    <source>
        <dbReference type="SAM" id="MobiDB-lite"/>
    </source>
</evidence>
<keyword evidence="4 10" id="KW-1133">Transmembrane helix</keyword>
<evidence type="ECO:0000256" key="2">
    <source>
        <dbReference type="ARBA" id="ARBA00022475"/>
    </source>
</evidence>